<keyword evidence="1" id="KW-0863">Zinc-finger</keyword>
<dbReference type="Proteomes" id="UP000235145">
    <property type="component" value="Unassembled WGS sequence"/>
</dbReference>
<comment type="function">
    <text evidence="1">Putative transcription activator involved in regulating light control of development.</text>
</comment>
<gene>
    <name evidence="2" type="ORF">LSAT_V11C300134440</name>
</gene>
<reference evidence="2 3" key="1">
    <citation type="journal article" date="2017" name="Nat. Commun.">
        <title>Genome assembly with in vitro proximity ligation data and whole-genome triplication in lettuce.</title>
        <authorList>
            <person name="Reyes-Chin-Wo S."/>
            <person name="Wang Z."/>
            <person name="Yang X."/>
            <person name="Kozik A."/>
            <person name="Arikit S."/>
            <person name="Song C."/>
            <person name="Xia L."/>
            <person name="Froenicke L."/>
            <person name="Lavelle D.O."/>
            <person name="Truco M.J."/>
            <person name="Xia R."/>
            <person name="Zhu S."/>
            <person name="Xu C."/>
            <person name="Xu H."/>
            <person name="Xu X."/>
            <person name="Cox K."/>
            <person name="Korf I."/>
            <person name="Meyers B.C."/>
            <person name="Michelmore R.W."/>
        </authorList>
    </citation>
    <scope>NUCLEOTIDE SEQUENCE [LARGE SCALE GENOMIC DNA]</scope>
    <source>
        <strain evidence="3">cv. Salinas</strain>
        <tissue evidence="2">Seedlings</tissue>
    </source>
</reference>
<protein>
    <recommendedName>
        <fullName evidence="1">Protein FAR1-RELATED SEQUENCE</fullName>
    </recommendedName>
</protein>
<comment type="caution">
    <text evidence="2">The sequence shown here is derived from an EMBL/GenBank/DDBJ whole genome shotgun (WGS) entry which is preliminary data.</text>
</comment>
<dbReference type="GO" id="GO:0008270">
    <property type="term" value="F:zinc ion binding"/>
    <property type="evidence" value="ECO:0007669"/>
    <property type="project" value="UniProtKB-UniRule"/>
</dbReference>
<accession>A0A9R1WAC7</accession>
<evidence type="ECO:0000256" key="1">
    <source>
        <dbReference type="RuleBase" id="RU367018"/>
    </source>
</evidence>
<comment type="similarity">
    <text evidence="1">Belongs to the FHY3/FAR1 family.</text>
</comment>
<dbReference type="GO" id="GO:0006355">
    <property type="term" value="P:regulation of DNA-templated transcription"/>
    <property type="evidence" value="ECO:0007669"/>
    <property type="project" value="UniProtKB-UniRule"/>
</dbReference>
<dbReference type="GO" id="GO:0005634">
    <property type="term" value="C:nucleus"/>
    <property type="evidence" value="ECO:0007669"/>
    <property type="project" value="UniProtKB-SubCell"/>
</dbReference>
<comment type="subcellular location">
    <subcellularLocation>
        <location evidence="1">Nucleus</location>
    </subcellularLocation>
</comment>
<evidence type="ECO:0000313" key="2">
    <source>
        <dbReference type="EMBL" id="KAJ0218753.1"/>
    </source>
</evidence>
<evidence type="ECO:0000313" key="3">
    <source>
        <dbReference type="Proteomes" id="UP000235145"/>
    </source>
</evidence>
<dbReference type="PANTHER" id="PTHR31669:SF306">
    <property type="entry name" value="PROTEIN FAR1-RELATED SEQUENCE"/>
    <property type="match status" value="1"/>
</dbReference>
<dbReference type="InterPro" id="IPR031052">
    <property type="entry name" value="FHY3/FAR1"/>
</dbReference>
<dbReference type="AlphaFoldDB" id="A0A9R1WAC7"/>
<keyword evidence="1" id="KW-0539">Nucleus</keyword>
<sequence>MLDKFHLKENEWLRFVFKIRDLWIPTFLRDLEFSESLNNAFSHFLHHKSNLSTTTTPKLRTPLVIEKHASEIYTHNIFLDIQK</sequence>
<keyword evidence="3" id="KW-1185">Reference proteome</keyword>
<keyword evidence="1" id="KW-0479">Metal-binding</keyword>
<keyword evidence="1" id="KW-0862">Zinc</keyword>
<dbReference type="EMBL" id="NBSK02000003">
    <property type="protein sequence ID" value="KAJ0218753.1"/>
    <property type="molecule type" value="Genomic_DNA"/>
</dbReference>
<name>A0A9R1WAC7_LACSA</name>
<dbReference type="PANTHER" id="PTHR31669">
    <property type="entry name" value="PROTEIN FAR1-RELATED SEQUENCE 10-RELATED"/>
    <property type="match status" value="1"/>
</dbReference>
<organism evidence="2 3">
    <name type="scientific">Lactuca sativa</name>
    <name type="common">Garden lettuce</name>
    <dbReference type="NCBI Taxonomy" id="4236"/>
    <lineage>
        <taxon>Eukaryota</taxon>
        <taxon>Viridiplantae</taxon>
        <taxon>Streptophyta</taxon>
        <taxon>Embryophyta</taxon>
        <taxon>Tracheophyta</taxon>
        <taxon>Spermatophyta</taxon>
        <taxon>Magnoliopsida</taxon>
        <taxon>eudicotyledons</taxon>
        <taxon>Gunneridae</taxon>
        <taxon>Pentapetalae</taxon>
        <taxon>asterids</taxon>
        <taxon>campanulids</taxon>
        <taxon>Asterales</taxon>
        <taxon>Asteraceae</taxon>
        <taxon>Cichorioideae</taxon>
        <taxon>Cichorieae</taxon>
        <taxon>Lactucinae</taxon>
        <taxon>Lactuca</taxon>
    </lineage>
</organism>
<proteinExistence type="inferred from homology"/>